<dbReference type="Pfam" id="PF11838">
    <property type="entry name" value="ERAP1_C"/>
    <property type="match status" value="1"/>
</dbReference>
<keyword evidence="3 14" id="KW-0031">Aminopeptidase</keyword>
<dbReference type="InterPro" id="IPR042097">
    <property type="entry name" value="Aminopeptidase_N-like_N_sf"/>
</dbReference>
<feature type="binding site" evidence="12">
    <location>
        <position position="305"/>
    </location>
    <ligand>
        <name>Zn(2+)</name>
        <dbReference type="ChEBI" id="CHEBI:29105"/>
        <note>catalytic</note>
    </ligand>
</feature>
<feature type="active site" description="Proton acceptor" evidence="11">
    <location>
        <position position="302"/>
    </location>
</feature>
<dbReference type="Gene3D" id="1.25.50.20">
    <property type="match status" value="1"/>
</dbReference>
<dbReference type="Pfam" id="PF17900">
    <property type="entry name" value="Peptidase_M1_N"/>
    <property type="match status" value="1"/>
</dbReference>
<evidence type="ECO:0000259" key="17">
    <source>
        <dbReference type="Pfam" id="PF17900"/>
    </source>
</evidence>
<dbReference type="EC" id="3.4.11.-" evidence="14"/>
<dbReference type="InterPro" id="IPR024571">
    <property type="entry name" value="ERAP1-like_C_dom"/>
</dbReference>
<evidence type="ECO:0000256" key="2">
    <source>
        <dbReference type="ARBA" id="ARBA00010136"/>
    </source>
</evidence>
<dbReference type="GO" id="GO:0042277">
    <property type="term" value="F:peptide binding"/>
    <property type="evidence" value="ECO:0007669"/>
    <property type="project" value="TreeGrafter"/>
</dbReference>
<dbReference type="InterPro" id="IPR050344">
    <property type="entry name" value="Peptidase_M1_aminopeptidases"/>
</dbReference>
<keyword evidence="8 12" id="KW-0862">Zinc</keyword>
<comment type="caution">
    <text evidence="18">The sequence shown here is derived from an EMBL/GenBank/DDBJ whole genome shotgun (WGS) entry which is preliminary data.</text>
</comment>
<keyword evidence="6 12" id="KW-0479">Metal-binding</keyword>
<dbReference type="SUPFAM" id="SSF55486">
    <property type="entry name" value="Metalloproteases ('zincins'), catalytic domain"/>
    <property type="match status" value="1"/>
</dbReference>
<evidence type="ECO:0000259" key="15">
    <source>
        <dbReference type="Pfam" id="PF01433"/>
    </source>
</evidence>
<keyword evidence="19" id="KW-1185">Reference proteome</keyword>
<comment type="cofactor">
    <cofactor evidence="12 14">
        <name>Zn(2+)</name>
        <dbReference type="ChEBI" id="CHEBI:29105"/>
    </cofactor>
    <text evidence="12 14">Binds 1 zinc ion per subunit.</text>
</comment>
<dbReference type="Gene3D" id="1.10.390.10">
    <property type="entry name" value="Neutral Protease Domain 2"/>
    <property type="match status" value="1"/>
</dbReference>
<dbReference type="Pfam" id="PF01433">
    <property type="entry name" value="Peptidase_M1"/>
    <property type="match status" value="1"/>
</dbReference>
<reference evidence="18" key="1">
    <citation type="submission" date="2020-09" db="EMBL/GenBank/DDBJ databases">
        <authorList>
            <person name="Kikuchi T."/>
        </authorList>
    </citation>
    <scope>NUCLEOTIDE SEQUENCE</scope>
    <source>
        <strain evidence="18">SH1</strain>
    </source>
</reference>
<evidence type="ECO:0000313" key="18">
    <source>
        <dbReference type="EMBL" id="CAD5218972.1"/>
    </source>
</evidence>
<evidence type="ECO:0000256" key="1">
    <source>
        <dbReference type="ARBA" id="ARBA00004496"/>
    </source>
</evidence>
<gene>
    <name evidence="18" type="ORF">BOKJ2_LOCUS8182</name>
</gene>
<dbReference type="InterPro" id="IPR014782">
    <property type="entry name" value="Peptidase_M1_dom"/>
</dbReference>
<dbReference type="Gene3D" id="2.60.40.1910">
    <property type="match status" value="1"/>
</dbReference>
<dbReference type="AlphaFoldDB" id="A0A811KVS3"/>
<dbReference type="Proteomes" id="UP000614601">
    <property type="component" value="Unassembled WGS sequence"/>
</dbReference>
<sequence>MSFSRLPTFASPLNYSLSLKPSLETFNCEGTVTISVRVSKATSYLQLHLEELDVKDVQVTLENGDRVNGLKLRYDDKWNWVFVDFPTEISPQVVKLTFIYSFKHLDRLNGFYRSSYKDIDGNNKYLLTTFLCPTYARRVLPCWDEPIYKASFEVTLEVKKGLTSLSNMPVIQVEGTDITTIYTYAPSPVMSTYLLAFAVGEFEYIEKKTTSGIPIRVYTVMGKKEQGSFALELAVKALEWYNEWFDIKYVLPKVDLIAIPDFSMNAMENWGLVSYREVALLIDPKSSSISQKSRVALVVAHELAHFWFGDLVTMDWWTDLWLNEGFATFMEYVFVDHQNPEFQVWLHFLSYELERGFCLDHLHSTHSIEIEITNPNELDEIYDAITYSKGCCVNRMLYDYLGKDVYRAGLVKYLKKFQFKNTVTADLWEALGESSNQDVKTMMSKWTQQAGFPLIQVSEEHYGDKRTITVKQQRFLADGTTDNTIWHVPINVITSSNKEFKFLLTKQQDTFEMDNIKADEYIKVNSNCSGFYRVMYSEDATTKLITHFDNLSTADRFGIASDLFVLANAGKVTVAPFLDLLKTKKTDYVVLAILDRGISALNNVIGHVGDEDLHNKFKKFVLKSFKWIADELGWDKKEGEFALLSTLRSLIFTRLAACGDKNTINKALALFDDYITNGTPLNPDLRFFIFATTVKHRADGVEQVMKILEKREFPEVVRDAIIAVGQTNEAQKLEMVYNSAVINGNVKNQDLAYMFSGTINTKTGQEFYWNFFKKNLKLIVNKFGSVNSNLFIHTLKSTGLLQSSSEFITEFETFCNANFDHDQLKILDRTVKQTIEYVKINNQLRQCIPDVKKYLN</sequence>
<dbReference type="GO" id="GO:0043171">
    <property type="term" value="P:peptide catabolic process"/>
    <property type="evidence" value="ECO:0007669"/>
    <property type="project" value="TreeGrafter"/>
</dbReference>
<feature type="domain" description="ERAP1-like C-terminal" evidence="16">
    <location>
        <begin position="521"/>
        <end position="839"/>
    </location>
</feature>
<proteinExistence type="inferred from homology"/>
<dbReference type="GO" id="GO:0006508">
    <property type="term" value="P:proteolysis"/>
    <property type="evidence" value="ECO:0007669"/>
    <property type="project" value="UniProtKB-KW"/>
</dbReference>
<dbReference type="InterPro" id="IPR045357">
    <property type="entry name" value="Aminopeptidase_N-like_N"/>
</dbReference>
<comment type="subcellular location">
    <subcellularLocation>
        <location evidence="1">Cytoplasm</location>
    </subcellularLocation>
</comment>
<keyword evidence="5 14" id="KW-0645">Protease</keyword>
<dbReference type="GO" id="GO:0070006">
    <property type="term" value="F:metalloaminopeptidase activity"/>
    <property type="evidence" value="ECO:0007669"/>
    <property type="project" value="TreeGrafter"/>
</dbReference>
<evidence type="ECO:0000256" key="6">
    <source>
        <dbReference type="ARBA" id="ARBA00022723"/>
    </source>
</evidence>
<comment type="similarity">
    <text evidence="2 14">Belongs to the peptidase M1 family.</text>
</comment>
<organism evidence="18 19">
    <name type="scientific">Bursaphelenchus okinawaensis</name>
    <dbReference type="NCBI Taxonomy" id="465554"/>
    <lineage>
        <taxon>Eukaryota</taxon>
        <taxon>Metazoa</taxon>
        <taxon>Ecdysozoa</taxon>
        <taxon>Nematoda</taxon>
        <taxon>Chromadorea</taxon>
        <taxon>Rhabditida</taxon>
        <taxon>Tylenchina</taxon>
        <taxon>Tylenchomorpha</taxon>
        <taxon>Aphelenchoidea</taxon>
        <taxon>Aphelenchoididae</taxon>
        <taxon>Bursaphelenchus</taxon>
    </lineage>
</organism>
<feature type="binding site" evidence="12">
    <location>
        <position position="324"/>
    </location>
    <ligand>
        <name>Zn(2+)</name>
        <dbReference type="ChEBI" id="CHEBI:29105"/>
        <note>catalytic</note>
    </ligand>
</feature>
<dbReference type="PANTHER" id="PTHR11533">
    <property type="entry name" value="PROTEASE M1 ZINC METALLOPROTEASE"/>
    <property type="match status" value="1"/>
</dbReference>
<dbReference type="GO" id="GO:0005737">
    <property type="term" value="C:cytoplasm"/>
    <property type="evidence" value="ECO:0007669"/>
    <property type="project" value="UniProtKB-SubCell"/>
</dbReference>
<accession>A0A811KVS3</accession>
<evidence type="ECO:0000256" key="14">
    <source>
        <dbReference type="RuleBase" id="RU364040"/>
    </source>
</evidence>
<dbReference type="FunFam" id="2.60.40.1910:FF:000002">
    <property type="entry name" value="Aminopeptidase"/>
    <property type="match status" value="1"/>
</dbReference>
<dbReference type="CDD" id="cd09601">
    <property type="entry name" value="M1_APN-Q_like"/>
    <property type="match status" value="1"/>
</dbReference>
<name>A0A811KVS3_9BILA</name>
<evidence type="ECO:0000256" key="9">
    <source>
        <dbReference type="ARBA" id="ARBA00023049"/>
    </source>
</evidence>
<feature type="binding site" evidence="12">
    <location>
        <position position="301"/>
    </location>
    <ligand>
        <name>Zn(2+)</name>
        <dbReference type="ChEBI" id="CHEBI:29105"/>
        <note>catalytic</note>
    </ligand>
</feature>
<keyword evidence="9 14" id="KW-0482">Metalloprotease</keyword>
<evidence type="ECO:0000256" key="5">
    <source>
        <dbReference type="ARBA" id="ARBA00022670"/>
    </source>
</evidence>
<evidence type="ECO:0000256" key="4">
    <source>
        <dbReference type="ARBA" id="ARBA00022490"/>
    </source>
</evidence>
<evidence type="ECO:0000256" key="3">
    <source>
        <dbReference type="ARBA" id="ARBA00022438"/>
    </source>
</evidence>
<dbReference type="InterPro" id="IPR034016">
    <property type="entry name" value="M1_APN-typ"/>
</dbReference>
<protein>
    <recommendedName>
        <fullName evidence="14">Aminopeptidase</fullName>
        <ecNumber evidence="14">3.4.11.-</ecNumber>
    </recommendedName>
</protein>
<evidence type="ECO:0000256" key="10">
    <source>
        <dbReference type="ARBA" id="ARBA00052895"/>
    </source>
</evidence>
<dbReference type="Proteomes" id="UP000783686">
    <property type="component" value="Unassembled WGS sequence"/>
</dbReference>
<keyword evidence="4" id="KW-0963">Cytoplasm</keyword>
<evidence type="ECO:0000256" key="7">
    <source>
        <dbReference type="ARBA" id="ARBA00022801"/>
    </source>
</evidence>
<feature type="domain" description="Aminopeptidase N-like N-terminal" evidence="17">
    <location>
        <begin position="12"/>
        <end position="194"/>
    </location>
</feature>
<feature type="domain" description="Peptidase M1 membrane alanine aminopeptidase" evidence="15">
    <location>
        <begin position="229"/>
        <end position="446"/>
    </location>
</feature>
<comment type="catalytic activity">
    <reaction evidence="10">
        <text>Release of an N-terminal amino acid, preferentially alanine, from a wide range of peptides, amides and arylamides.</text>
        <dbReference type="EC" id="3.4.11.14"/>
    </reaction>
</comment>
<dbReference type="GO" id="GO:0016285">
    <property type="term" value="F:alanyl aminopeptidase activity"/>
    <property type="evidence" value="ECO:0007669"/>
    <property type="project" value="UniProtKB-EC"/>
</dbReference>
<dbReference type="InterPro" id="IPR001930">
    <property type="entry name" value="Peptidase_M1"/>
</dbReference>
<dbReference type="GO" id="GO:0008270">
    <property type="term" value="F:zinc ion binding"/>
    <property type="evidence" value="ECO:0007669"/>
    <property type="project" value="UniProtKB-UniRule"/>
</dbReference>
<evidence type="ECO:0000256" key="8">
    <source>
        <dbReference type="ARBA" id="ARBA00022833"/>
    </source>
</evidence>
<evidence type="ECO:0000259" key="16">
    <source>
        <dbReference type="Pfam" id="PF11838"/>
    </source>
</evidence>
<evidence type="ECO:0000256" key="13">
    <source>
        <dbReference type="PIRSR" id="PIRSR634016-4"/>
    </source>
</evidence>
<evidence type="ECO:0000256" key="12">
    <source>
        <dbReference type="PIRSR" id="PIRSR634016-3"/>
    </source>
</evidence>
<dbReference type="InterPro" id="IPR027268">
    <property type="entry name" value="Peptidase_M4/M1_CTD_sf"/>
</dbReference>
<dbReference type="PANTHER" id="PTHR11533:SF174">
    <property type="entry name" value="PUROMYCIN-SENSITIVE AMINOPEPTIDASE-RELATED"/>
    <property type="match status" value="1"/>
</dbReference>
<dbReference type="Gene3D" id="2.60.40.1730">
    <property type="entry name" value="tricorn interacting facor f3 domain"/>
    <property type="match status" value="1"/>
</dbReference>
<dbReference type="EMBL" id="CAJFCW020000004">
    <property type="protein sequence ID" value="CAG9112229.1"/>
    <property type="molecule type" value="Genomic_DNA"/>
</dbReference>
<evidence type="ECO:0000256" key="11">
    <source>
        <dbReference type="PIRSR" id="PIRSR634016-1"/>
    </source>
</evidence>
<feature type="site" description="Transition state stabilizer" evidence="13">
    <location>
        <position position="387"/>
    </location>
</feature>
<dbReference type="PRINTS" id="PR00756">
    <property type="entry name" value="ALADIPTASE"/>
</dbReference>
<dbReference type="GO" id="GO:0005615">
    <property type="term" value="C:extracellular space"/>
    <property type="evidence" value="ECO:0007669"/>
    <property type="project" value="TreeGrafter"/>
</dbReference>
<dbReference type="EMBL" id="CAJFDH010000004">
    <property type="protein sequence ID" value="CAD5218972.1"/>
    <property type="molecule type" value="Genomic_DNA"/>
</dbReference>
<dbReference type="GO" id="GO:0016020">
    <property type="term" value="C:membrane"/>
    <property type="evidence" value="ECO:0007669"/>
    <property type="project" value="TreeGrafter"/>
</dbReference>
<dbReference type="FunFam" id="1.10.390.10:FF:000001">
    <property type="entry name" value="Aminopeptidase"/>
    <property type="match status" value="1"/>
</dbReference>
<keyword evidence="7 14" id="KW-0378">Hydrolase</keyword>
<dbReference type="OrthoDB" id="275509at2759"/>
<evidence type="ECO:0000313" key="19">
    <source>
        <dbReference type="Proteomes" id="UP000614601"/>
    </source>
</evidence>
<dbReference type="SUPFAM" id="SSF63737">
    <property type="entry name" value="Leukotriene A4 hydrolase N-terminal domain"/>
    <property type="match status" value="1"/>
</dbReference>